<organism evidence="1 2">
    <name type="scientific">Podospora didyma</name>
    <dbReference type="NCBI Taxonomy" id="330526"/>
    <lineage>
        <taxon>Eukaryota</taxon>
        <taxon>Fungi</taxon>
        <taxon>Dikarya</taxon>
        <taxon>Ascomycota</taxon>
        <taxon>Pezizomycotina</taxon>
        <taxon>Sordariomycetes</taxon>
        <taxon>Sordariomycetidae</taxon>
        <taxon>Sordariales</taxon>
        <taxon>Podosporaceae</taxon>
        <taxon>Podospora</taxon>
    </lineage>
</organism>
<reference evidence="1" key="2">
    <citation type="submission" date="2023-06" db="EMBL/GenBank/DDBJ databases">
        <authorList>
            <consortium name="Lawrence Berkeley National Laboratory"/>
            <person name="Haridas S."/>
            <person name="Hensen N."/>
            <person name="Bonometti L."/>
            <person name="Westerberg I."/>
            <person name="Brannstrom I.O."/>
            <person name="Guillou S."/>
            <person name="Cros-Aarteil S."/>
            <person name="Calhoun S."/>
            <person name="Kuo A."/>
            <person name="Mondo S."/>
            <person name="Pangilinan J."/>
            <person name="Riley R."/>
            <person name="LaButti K."/>
            <person name="Andreopoulos B."/>
            <person name="Lipzen A."/>
            <person name="Chen C."/>
            <person name="Yanf M."/>
            <person name="Daum C."/>
            <person name="Ng V."/>
            <person name="Clum A."/>
            <person name="Steindorff A."/>
            <person name="Ohm R."/>
            <person name="Martin F."/>
            <person name="Silar P."/>
            <person name="Natvig D."/>
            <person name="Lalanne C."/>
            <person name="Gautier V."/>
            <person name="Ament-velasquez S.L."/>
            <person name="Kruys A."/>
            <person name="Hutchinson M.I."/>
            <person name="Powell A.J."/>
            <person name="Barry K."/>
            <person name="Miller A.N."/>
            <person name="Grigoriev I.V."/>
            <person name="Debuchy R."/>
            <person name="Gladieux P."/>
            <person name="Thoren M.H."/>
            <person name="Johannesson H."/>
        </authorList>
    </citation>
    <scope>NUCLEOTIDE SEQUENCE</scope>
    <source>
        <strain evidence="1">CBS 232.78</strain>
    </source>
</reference>
<proteinExistence type="predicted"/>
<dbReference type="AlphaFoldDB" id="A0AAE0NSX8"/>
<dbReference type="Proteomes" id="UP001285441">
    <property type="component" value="Unassembled WGS sequence"/>
</dbReference>
<keyword evidence="2" id="KW-1185">Reference proteome</keyword>
<reference evidence="1" key="1">
    <citation type="journal article" date="2023" name="Mol. Phylogenet. Evol.">
        <title>Genome-scale phylogeny and comparative genomics of the fungal order Sordariales.</title>
        <authorList>
            <person name="Hensen N."/>
            <person name="Bonometti L."/>
            <person name="Westerberg I."/>
            <person name="Brannstrom I.O."/>
            <person name="Guillou S."/>
            <person name="Cros-Aarteil S."/>
            <person name="Calhoun S."/>
            <person name="Haridas S."/>
            <person name="Kuo A."/>
            <person name="Mondo S."/>
            <person name="Pangilinan J."/>
            <person name="Riley R."/>
            <person name="LaButti K."/>
            <person name="Andreopoulos B."/>
            <person name="Lipzen A."/>
            <person name="Chen C."/>
            <person name="Yan M."/>
            <person name="Daum C."/>
            <person name="Ng V."/>
            <person name="Clum A."/>
            <person name="Steindorff A."/>
            <person name="Ohm R.A."/>
            <person name="Martin F."/>
            <person name="Silar P."/>
            <person name="Natvig D.O."/>
            <person name="Lalanne C."/>
            <person name="Gautier V."/>
            <person name="Ament-Velasquez S.L."/>
            <person name="Kruys A."/>
            <person name="Hutchinson M.I."/>
            <person name="Powell A.J."/>
            <person name="Barry K."/>
            <person name="Miller A.N."/>
            <person name="Grigoriev I.V."/>
            <person name="Debuchy R."/>
            <person name="Gladieux P."/>
            <person name="Hiltunen Thoren M."/>
            <person name="Johannesson H."/>
        </authorList>
    </citation>
    <scope>NUCLEOTIDE SEQUENCE</scope>
    <source>
        <strain evidence="1">CBS 232.78</strain>
    </source>
</reference>
<comment type="caution">
    <text evidence="1">The sequence shown here is derived from an EMBL/GenBank/DDBJ whole genome shotgun (WGS) entry which is preliminary data.</text>
</comment>
<dbReference type="EMBL" id="JAULSW010000003">
    <property type="protein sequence ID" value="KAK3386895.1"/>
    <property type="molecule type" value="Genomic_DNA"/>
</dbReference>
<name>A0AAE0NSX8_9PEZI</name>
<gene>
    <name evidence="1" type="ORF">B0H63DRAFT_447797</name>
</gene>
<protein>
    <submittedName>
        <fullName evidence="1">Uncharacterized protein</fullName>
    </submittedName>
</protein>
<sequence length="110" mass="11903">MNANEILEAERKYSIVGILQVGTAMEWFIDATKSITIAIMTFRVMWGPLPRHAGNKDFEGFDFYSALAALVIIGVLSPLKAVFAVGFAGAVNLVVDFAVASIRLTMSGFT</sequence>
<evidence type="ECO:0000313" key="2">
    <source>
        <dbReference type="Proteomes" id="UP001285441"/>
    </source>
</evidence>
<evidence type="ECO:0000313" key="1">
    <source>
        <dbReference type="EMBL" id="KAK3386895.1"/>
    </source>
</evidence>
<accession>A0AAE0NSX8</accession>